<keyword evidence="9" id="KW-0966">Cell projection</keyword>
<evidence type="ECO:0000259" key="7">
    <source>
        <dbReference type="Pfam" id="PF13860"/>
    </source>
</evidence>
<evidence type="ECO:0000259" key="8">
    <source>
        <dbReference type="Pfam" id="PF13861"/>
    </source>
</evidence>
<sequence>MTTVNTNNQVPQDLLNTVNNRSSNTTSTDDAQDRFMKLLVTQMKNQDPLNPMDNAQVTSQMAQLNTVTGINKLNDSMTSLINNVQMGQSYQATSMIGRNILSAGNTMELGEKGALFGVNIPNGADNLTVTIKNGAGTVIQTLTLGKQATGINALGWDGKDASGQPAPTGTYTFETTATLGDAKTTSTALSLAQVQSVSQMNGSSRLNLSTGKDVALADVLEVF</sequence>
<dbReference type="Pfam" id="PF03963">
    <property type="entry name" value="FlgD"/>
    <property type="match status" value="1"/>
</dbReference>
<evidence type="ECO:0000256" key="2">
    <source>
        <dbReference type="ARBA" id="ARBA00016013"/>
    </source>
</evidence>
<keyword evidence="10" id="KW-1185">Reference proteome</keyword>
<name>A0ABW3GMK7_9PROT</name>
<dbReference type="InterPro" id="IPR025963">
    <property type="entry name" value="FLgD_Tudor"/>
</dbReference>
<evidence type="ECO:0000256" key="6">
    <source>
        <dbReference type="SAM" id="MobiDB-lite"/>
    </source>
</evidence>
<dbReference type="RefSeq" id="WP_379076722.1">
    <property type="nucleotide sequence ID" value="NZ_JBHTJW010000002.1"/>
</dbReference>
<protein>
    <recommendedName>
        <fullName evidence="2 5">Basal-body rod modification protein FlgD</fullName>
    </recommendedName>
</protein>
<dbReference type="Gene3D" id="2.30.30.910">
    <property type="match status" value="1"/>
</dbReference>
<dbReference type="InterPro" id="IPR025965">
    <property type="entry name" value="FlgD/Vpr_Ig-like"/>
</dbReference>
<accession>A0ABW3GMK7</accession>
<keyword evidence="3 5" id="KW-1005">Bacterial flagellum biogenesis</keyword>
<feature type="compositionally biased region" description="Low complexity" evidence="6">
    <location>
        <begin position="16"/>
        <end position="28"/>
    </location>
</feature>
<dbReference type="Gene3D" id="2.60.40.4070">
    <property type="match status" value="1"/>
</dbReference>
<keyword evidence="9" id="KW-0969">Cilium</keyword>
<dbReference type="Pfam" id="PF13861">
    <property type="entry name" value="FLgD_tudor"/>
    <property type="match status" value="1"/>
</dbReference>
<evidence type="ECO:0000256" key="5">
    <source>
        <dbReference type="RuleBase" id="RU362076"/>
    </source>
</evidence>
<proteinExistence type="inferred from homology"/>
<evidence type="ECO:0000256" key="1">
    <source>
        <dbReference type="ARBA" id="ARBA00010577"/>
    </source>
</evidence>
<dbReference type="Proteomes" id="UP001597106">
    <property type="component" value="Unassembled WGS sequence"/>
</dbReference>
<comment type="function">
    <text evidence="4 5">Required for flagellar hook formation. May act as a scaffolding protein.</text>
</comment>
<dbReference type="InterPro" id="IPR005648">
    <property type="entry name" value="FlgD"/>
</dbReference>
<gene>
    <name evidence="9" type="ORF">ACFQ1T_11390</name>
</gene>
<organism evidence="9 10">
    <name type="scientific">Methylophilus glucosoxydans</name>
    <dbReference type="NCBI Taxonomy" id="752553"/>
    <lineage>
        <taxon>Bacteria</taxon>
        <taxon>Pseudomonadati</taxon>
        <taxon>Pseudomonadota</taxon>
        <taxon>Betaproteobacteria</taxon>
        <taxon>Nitrosomonadales</taxon>
        <taxon>Methylophilaceae</taxon>
        <taxon>Methylophilus</taxon>
    </lineage>
</organism>
<feature type="compositionally biased region" description="Polar residues" evidence="6">
    <location>
        <begin position="1"/>
        <end position="15"/>
    </location>
</feature>
<feature type="domain" description="FlgD/Vpr Ig-like" evidence="7">
    <location>
        <begin position="104"/>
        <end position="180"/>
    </location>
</feature>
<comment type="similarity">
    <text evidence="1 5">Belongs to the FlgD family.</text>
</comment>
<feature type="region of interest" description="Disordered" evidence="6">
    <location>
        <begin position="1"/>
        <end position="29"/>
    </location>
</feature>
<feature type="domain" description="FlgD Tudor-like" evidence="8">
    <location>
        <begin position="88"/>
        <end position="219"/>
    </location>
</feature>
<keyword evidence="9" id="KW-0282">Flagellum</keyword>
<dbReference type="Pfam" id="PF13860">
    <property type="entry name" value="FlgD_ig"/>
    <property type="match status" value="1"/>
</dbReference>
<evidence type="ECO:0000256" key="4">
    <source>
        <dbReference type="ARBA" id="ARBA00024746"/>
    </source>
</evidence>
<comment type="caution">
    <text evidence="9">The sequence shown here is derived from an EMBL/GenBank/DDBJ whole genome shotgun (WGS) entry which is preliminary data.</text>
</comment>
<evidence type="ECO:0000313" key="9">
    <source>
        <dbReference type="EMBL" id="MFD0930380.1"/>
    </source>
</evidence>
<reference evidence="10" key="1">
    <citation type="journal article" date="2019" name="Int. J. Syst. Evol. Microbiol.">
        <title>The Global Catalogue of Microorganisms (GCM) 10K type strain sequencing project: providing services to taxonomists for standard genome sequencing and annotation.</title>
        <authorList>
            <consortium name="The Broad Institute Genomics Platform"/>
            <consortium name="The Broad Institute Genome Sequencing Center for Infectious Disease"/>
            <person name="Wu L."/>
            <person name="Ma J."/>
        </authorList>
    </citation>
    <scope>NUCLEOTIDE SEQUENCE [LARGE SCALE GENOMIC DNA]</scope>
    <source>
        <strain evidence="10">CCUG 59685</strain>
    </source>
</reference>
<evidence type="ECO:0000256" key="3">
    <source>
        <dbReference type="ARBA" id="ARBA00022795"/>
    </source>
</evidence>
<evidence type="ECO:0000313" key="10">
    <source>
        <dbReference type="Proteomes" id="UP001597106"/>
    </source>
</evidence>
<dbReference type="EMBL" id="JBHTJW010000002">
    <property type="protein sequence ID" value="MFD0930380.1"/>
    <property type="molecule type" value="Genomic_DNA"/>
</dbReference>